<name>A0A5P8JUI1_9LACO</name>
<evidence type="ECO:0000313" key="4">
    <source>
        <dbReference type="EMBL" id="QFQ92349.1"/>
    </source>
</evidence>
<keyword evidence="1 4" id="KW-0808">Transferase</keyword>
<dbReference type="InterPro" id="IPR050832">
    <property type="entry name" value="Bact_Acetyltransf"/>
</dbReference>
<evidence type="ECO:0000256" key="1">
    <source>
        <dbReference type="ARBA" id="ARBA00022679"/>
    </source>
</evidence>
<evidence type="ECO:0000256" key="2">
    <source>
        <dbReference type="ARBA" id="ARBA00023315"/>
    </source>
</evidence>
<accession>A0A5P8JUI1</accession>
<evidence type="ECO:0000259" key="3">
    <source>
        <dbReference type="PROSITE" id="PS51186"/>
    </source>
</evidence>
<feature type="domain" description="N-acetyltransferase" evidence="3">
    <location>
        <begin position="1"/>
        <end position="130"/>
    </location>
</feature>
<organism evidence="4 5">
    <name type="scientific">Lacticaseibacillus manihotivorans</name>
    <dbReference type="NCBI Taxonomy" id="88233"/>
    <lineage>
        <taxon>Bacteria</taxon>
        <taxon>Bacillati</taxon>
        <taxon>Bacillota</taxon>
        <taxon>Bacilli</taxon>
        <taxon>Lactobacillales</taxon>
        <taxon>Lactobacillaceae</taxon>
        <taxon>Lacticaseibacillus</taxon>
    </lineage>
</organism>
<dbReference type="SUPFAM" id="SSF55729">
    <property type="entry name" value="Acyl-CoA N-acyltransferases (Nat)"/>
    <property type="match status" value="1"/>
</dbReference>
<dbReference type="GO" id="GO:0016747">
    <property type="term" value="F:acyltransferase activity, transferring groups other than amino-acyl groups"/>
    <property type="evidence" value="ECO:0007669"/>
    <property type="project" value="InterPro"/>
</dbReference>
<dbReference type="Proteomes" id="UP000388452">
    <property type="component" value="Chromosome"/>
</dbReference>
<sequence>MLTIVANLIVKRGDLYHYYTANTKRGYWVLVDDLDQVLAGCGFAEYQGDTAELQKLYVNPDARGHGAAHQLMAQVEAGAKAAGYTQLYLETHHNLKSAIQLYTNAHWTPLSGPMHVGPHTTMDHFFVKAL</sequence>
<dbReference type="CDD" id="cd04301">
    <property type="entry name" value="NAT_SF"/>
    <property type="match status" value="1"/>
</dbReference>
<proteinExistence type="predicted"/>
<dbReference type="AlphaFoldDB" id="A0A5P8JUI1"/>
<dbReference type="Pfam" id="PF00583">
    <property type="entry name" value="Acetyltransf_1"/>
    <property type="match status" value="1"/>
</dbReference>
<keyword evidence="2" id="KW-0012">Acyltransferase</keyword>
<dbReference type="PANTHER" id="PTHR43877:SF2">
    <property type="entry name" value="AMINOALKYLPHOSPHONATE N-ACETYLTRANSFERASE-RELATED"/>
    <property type="match status" value="1"/>
</dbReference>
<dbReference type="PANTHER" id="PTHR43877">
    <property type="entry name" value="AMINOALKYLPHOSPHONATE N-ACETYLTRANSFERASE-RELATED-RELATED"/>
    <property type="match status" value="1"/>
</dbReference>
<protein>
    <submittedName>
        <fullName evidence="4">GNAT family N-acetyltransferase</fullName>
    </submittedName>
</protein>
<dbReference type="PROSITE" id="PS51186">
    <property type="entry name" value="GNAT"/>
    <property type="match status" value="1"/>
</dbReference>
<dbReference type="InterPro" id="IPR016181">
    <property type="entry name" value="Acyl_CoA_acyltransferase"/>
</dbReference>
<dbReference type="InterPro" id="IPR000182">
    <property type="entry name" value="GNAT_dom"/>
</dbReference>
<evidence type="ECO:0000313" key="5">
    <source>
        <dbReference type="Proteomes" id="UP000388452"/>
    </source>
</evidence>
<dbReference type="Gene3D" id="3.40.630.30">
    <property type="match status" value="1"/>
</dbReference>
<reference evidence="4 5" key="1">
    <citation type="submission" date="2019-10" db="EMBL/GenBank/DDBJ databases">
        <title>Genome sequencing of Lactobacillus manihotivorans.</title>
        <authorList>
            <person name="Kim K."/>
        </authorList>
    </citation>
    <scope>NUCLEOTIDE SEQUENCE [LARGE SCALE GENOMIC DNA]</scope>
    <source>
        <strain evidence="4 5">LM010</strain>
    </source>
</reference>
<dbReference type="EMBL" id="CP045068">
    <property type="protein sequence ID" value="QFQ92349.1"/>
    <property type="molecule type" value="Genomic_DNA"/>
</dbReference>
<gene>
    <name evidence="4" type="ORF">LM010_13395</name>
</gene>